<dbReference type="RefSeq" id="WP_236402645.1">
    <property type="nucleotide sequence ID" value="NZ_JAKJHZ010000007.1"/>
</dbReference>
<dbReference type="InterPro" id="IPR006094">
    <property type="entry name" value="Oxid_FAD_bind_N"/>
</dbReference>
<proteinExistence type="inferred from homology"/>
<dbReference type="Gene3D" id="3.30.300.330">
    <property type="match status" value="1"/>
</dbReference>
<feature type="domain" description="FAD-binding PCMH-type" evidence="4">
    <location>
        <begin position="98"/>
        <end position="279"/>
    </location>
</feature>
<dbReference type="InterPro" id="IPR016164">
    <property type="entry name" value="FAD-linked_Oxase-like_C"/>
</dbReference>
<name>A0ABS9HDM3_9ACTN</name>
<keyword evidence="3" id="KW-0274">FAD</keyword>
<evidence type="ECO:0000256" key="3">
    <source>
        <dbReference type="ARBA" id="ARBA00022827"/>
    </source>
</evidence>
<dbReference type="Gene3D" id="3.30.465.10">
    <property type="match status" value="1"/>
</dbReference>
<dbReference type="SUPFAM" id="SSF56176">
    <property type="entry name" value="FAD-binding/transporter-associated domain-like"/>
    <property type="match status" value="1"/>
</dbReference>
<dbReference type="Pfam" id="PF02913">
    <property type="entry name" value="FAD-oxidase_C"/>
    <property type="match status" value="1"/>
</dbReference>
<dbReference type="PANTHER" id="PTHR46568:SF1">
    <property type="entry name" value="ALKYLDIHYDROXYACETONEPHOSPHATE SYNTHASE, PEROXISOMAL"/>
    <property type="match status" value="1"/>
</dbReference>
<dbReference type="SUPFAM" id="SSF55103">
    <property type="entry name" value="FAD-linked oxidases, C-terminal domain"/>
    <property type="match status" value="1"/>
</dbReference>
<evidence type="ECO:0000256" key="1">
    <source>
        <dbReference type="ARBA" id="ARBA00008000"/>
    </source>
</evidence>
<evidence type="ECO:0000256" key="2">
    <source>
        <dbReference type="ARBA" id="ARBA00022630"/>
    </source>
</evidence>
<dbReference type="Pfam" id="PF01565">
    <property type="entry name" value="FAD_binding_4"/>
    <property type="match status" value="1"/>
</dbReference>
<keyword evidence="2" id="KW-0285">Flavoprotein</keyword>
<dbReference type="InterPro" id="IPR016169">
    <property type="entry name" value="FAD-bd_PCMH_sub2"/>
</dbReference>
<dbReference type="EMBL" id="JAKJHZ010000007">
    <property type="protein sequence ID" value="MCF6378594.1"/>
    <property type="molecule type" value="Genomic_DNA"/>
</dbReference>
<dbReference type="PANTHER" id="PTHR46568">
    <property type="entry name" value="ALKYLDIHYDROXYACETONEPHOSPHATE SYNTHASE, PEROXISOMAL"/>
    <property type="match status" value="1"/>
</dbReference>
<dbReference type="Proteomes" id="UP001201161">
    <property type="component" value="Unassembled WGS sequence"/>
</dbReference>
<reference evidence="5 6" key="1">
    <citation type="submission" date="2022-01" db="EMBL/GenBank/DDBJ databases">
        <title>Nocardioides sp. nov., an actinomycete isolated from mining soil.</title>
        <authorList>
            <person name="Liu L."/>
        </authorList>
    </citation>
    <scope>NUCLEOTIDE SEQUENCE [LARGE SCALE GENOMIC DNA]</scope>
    <source>
        <strain evidence="5 6">KLBMP 9356</strain>
    </source>
</reference>
<dbReference type="InterPro" id="IPR004113">
    <property type="entry name" value="FAD-bd_oxidored_4_C"/>
</dbReference>
<organism evidence="5 6">
    <name type="scientific">Nocardioides potassii</name>
    <dbReference type="NCBI Taxonomy" id="2911371"/>
    <lineage>
        <taxon>Bacteria</taxon>
        <taxon>Bacillati</taxon>
        <taxon>Actinomycetota</taxon>
        <taxon>Actinomycetes</taxon>
        <taxon>Propionibacteriales</taxon>
        <taxon>Nocardioidaceae</taxon>
        <taxon>Nocardioides</taxon>
    </lineage>
</organism>
<accession>A0ABS9HDM3</accession>
<dbReference type="PROSITE" id="PS51387">
    <property type="entry name" value="FAD_PCMH"/>
    <property type="match status" value="1"/>
</dbReference>
<sequence length="526" mass="54464">MTSQTPVAEMHPQRWGAPESATVLPDSARALVDLAFGLQDHPAVVGATPPPAALDDDLLGALRALVGDENVLVDDATRALRTRGKSTPDLLRARAGDLTDAPDAVVRPDGHDEVAAVLAWAGEHRVAVVPFGGGTCVTGGLAARRDGFAGLVSLDLVRMKRLLAVDEVSMTATLEPGLRGPEAEALLAGHGVTLGHYPQSFEHASIGGFAATRSSGQSSAGYGRFDAMVVGLEAATPTGPLSLGSSPANAAGPDLRQLLLGSEGAFGVITSVTVRVCKAPAETSYEGWRWPSFAAGSDAMRTLAQAGLLPTVIRLSDESETAINLADPSSIGGAGGGCLMITGYEGTIEQVEARRAAVTAVLTDLGGTPLGNEPGQAWAHGRFGAPYLRDALLDHGVLVETLETATFWSGRQRLYDDVRAALTSSLGEGSLVLCHVSHVYETGCSLYFTVAARQGDDPIAQWQAAKAAASDAIVAAGATITHHHAVGTDHQPWLDREIGEVGVRVLRAVKAELDPVGILNPGILIP</sequence>
<evidence type="ECO:0000259" key="4">
    <source>
        <dbReference type="PROSITE" id="PS51387"/>
    </source>
</evidence>
<evidence type="ECO:0000313" key="6">
    <source>
        <dbReference type="Proteomes" id="UP001201161"/>
    </source>
</evidence>
<dbReference type="Gene3D" id="1.10.45.10">
    <property type="entry name" value="Vanillyl-alcohol Oxidase, Chain A, domain 4"/>
    <property type="match status" value="1"/>
</dbReference>
<gene>
    <name evidence="5" type="ORF">L2K70_13360</name>
</gene>
<dbReference type="Gene3D" id="3.30.70.3450">
    <property type="match status" value="2"/>
</dbReference>
<comment type="caution">
    <text evidence="5">The sequence shown here is derived from an EMBL/GenBank/DDBJ whole genome shotgun (WGS) entry which is preliminary data.</text>
</comment>
<keyword evidence="6" id="KW-1185">Reference proteome</keyword>
<dbReference type="InterPro" id="IPR025650">
    <property type="entry name" value="Alkyl-DHAP_Synthase"/>
</dbReference>
<protein>
    <submittedName>
        <fullName evidence="5">FAD-binding oxidoreductase</fullName>
    </submittedName>
</protein>
<dbReference type="InterPro" id="IPR036318">
    <property type="entry name" value="FAD-bd_PCMH-like_sf"/>
</dbReference>
<evidence type="ECO:0000313" key="5">
    <source>
        <dbReference type="EMBL" id="MCF6378594.1"/>
    </source>
</evidence>
<dbReference type="InterPro" id="IPR016171">
    <property type="entry name" value="Vanillyl_alc_oxidase_C-sub2"/>
</dbReference>
<dbReference type="InterPro" id="IPR016166">
    <property type="entry name" value="FAD-bd_PCMH"/>
</dbReference>
<comment type="similarity">
    <text evidence="1">Belongs to the FAD-binding oxidoreductase/transferase type 4 family.</text>
</comment>